<dbReference type="PATRIC" id="fig|1234597.4.peg.259"/>
<dbReference type="Proteomes" id="UP000011971">
    <property type="component" value="Unassembled WGS sequence"/>
</dbReference>
<reference evidence="2 3" key="1">
    <citation type="journal article" date="2013" name="Gut Pathog.">
        <title>Draft genome of Ochrobactrum intermedium strain M86 isolated from non-ulcer dyspeptic individual from India.</title>
        <authorList>
            <person name="Kulkarni G."/>
            <person name="Dhotre D."/>
            <person name="Dharne M."/>
            <person name="Shetty S."/>
            <person name="Chowdhury S."/>
            <person name="Misra V."/>
            <person name="Misra S."/>
            <person name="Patole M."/>
            <person name="Shouche Y."/>
        </authorList>
    </citation>
    <scope>NUCLEOTIDE SEQUENCE [LARGE SCALE GENOMIC DNA]</scope>
    <source>
        <strain evidence="2 3">M86</strain>
    </source>
</reference>
<dbReference type="AlphaFoldDB" id="M5K504"/>
<dbReference type="RefSeq" id="WP_006470373.1">
    <property type="nucleotide sequence ID" value="NZ_AOGE01000005.1"/>
</dbReference>
<evidence type="ECO:0000256" key="1">
    <source>
        <dbReference type="SAM" id="MobiDB-lite"/>
    </source>
</evidence>
<dbReference type="OrthoDB" id="10002862at2"/>
<feature type="compositionally biased region" description="Pro residues" evidence="1">
    <location>
        <begin position="11"/>
        <end position="21"/>
    </location>
</feature>
<sequence length="105" mass="11846">MSEEEEEHGEAPPPDQAPPQDAPEEPKQPITVSEMADLLAEEAYRRGIDARVFERQGHPLGKSELRAIEVKWACARFLDLIAPHMPEIRKLLKSQGRKKHGSGER</sequence>
<accession>M5K504</accession>
<gene>
    <name evidence="2" type="ORF">D584_01268</name>
</gene>
<dbReference type="EMBL" id="AOGE01000005">
    <property type="protein sequence ID" value="ELT50981.1"/>
    <property type="molecule type" value="Genomic_DNA"/>
</dbReference>
<comment type="caution">
    <text evidence="2">The sequence shown here is derived from an EMBL/GenBank/DDBJ whole genome shotgun (WGS) entry which is preliminary data.</text>
</comment>
<protein>
    <submittedName>
        <fullName evidence="2">Uncharacterized protein</fullName>
    </submittedName>
</protein>
<feature type="region of interest" description="Disordered" evidence="1">
    <location>
        <begin position="1"/>
        <end position="30"/>
    </location>
</feature>
<evidence type="ECO:0000313" key="2">
    <source>
        <dbReference type="EMBL" id="ELT50981.1"/>
    </source>
</evidence>
<organism evidence="2 3">
    <name type="scientific">Brucella intermedia M86</name>
    <dbReference type="NCBI Taxonomy" id="1234597"/>
    <lineage>
        <taxon>Bacteria</taxon>
        <taxon>Pseudomonadati</taxon>
        <taxon>Pseudomonadota</taxon>
        <taxon>Alphaproteobacteria</taxon>
        <taxon>Hyphomicrobiales</taxon>
        <taxon>Brucellaceae</taxon>
        <taxon>Brucella/Ochrobactrum group</taxon>
        <taxon>Brucella</taxon>
    </lineage>
</organism>
<name>M5K504_9HYPH</name>
<proteinExistence type="predicted"/>
<evidence type="ECO:0000313" key="3">
    <source>
        <dbReference type="Proteomes" id="UP000011971"/>
    </source>
</evidence>